<dbReference type="Proteomes" id="UP001140087">
    <property type="component" value="Unassembled WGS sequence"/>
</dbReference>
<name>A0ACC1L787_9FUNG</name>
<proteinExistence type="predicted"/>
<evidence type="ECO:0000313" key="1">
    <source>
        <dbReference type="EMBL" id="KAJ2802589.1"/>
    </source>
</evidence>
<evidence type="ECO:0000313" key="2">
    <source>
        <dbReference type="Proteomes" id="UP001140087"/>
    </source>
</evidence>
<dbReference type="EMBL" id="JANBUN010000595">
    <property type="protein sequence ID" value="KAJ2802589.1"/>
    <property type="molecule type" value="Genomic_DNA"/>
</dbReference>
<comment type="caution">
    <text evidence="1">The sequence shown here is derived from an EMBL/GenBank/DDBJ whole genome shotgun (WGS) entry which is preliminary data.</text>
</comment>
<protein>
    <submittedName>
        <fullName evidence="1">Uncharacterized protein</fullName>
    </submittedName>
</protein>
<keyword evidence="2" id="KW-1185">Reference proteome</keyword>
<gene>
    <name evidence="1" type="ORF">H4R21_002357</name>
</gene>
<organism evidence="1 2">
    <name type="scientific">Coemansia helicoidea</name>
    <dbReference type="NCBI Taxonomy" id="1286919"/>
    <lineage>
        <taxon>Eukaryota</taxon>
        <taxon>Fungi</taxon>
        <taxon>Fungi incertae sedis</taxon>
        <taxon>Zoopagomycota</taxon>
        <taxon>Kickxellomycotina</taxon>
        <taxon>Kickxellomycetes</taxon>
        <taxon>Kickxellales</taxon>
        <taxon>Kickxellaceae</taxon>
        <taxon>Coemansia</taxon>
    </lineage>
</organism>
<sequence>MLLCNLPEDILAIVLGWCVGAGYNAAYDLKDNLPLLAVCRLWRRLAIPLVYNHVFVQFGDDPNHGAGVLPRSLDEDELTDVAVKTNLDLVAVVGCARAVKRVHIDVHCLVNPFPGWRSVIERMRSVASKWRVVELMVAMHPDFTHFDHRSVDLGQYADDIIEVGDALAALMPGVRRLAHDEVYSNPIAWSLYGRLASHYADQLERLCCQQPIAVPLGCKFTRLRGFHMNLNHAANYQLPQVTIGEVANMSLFNGPPNHSWAPFSTDSDSWVIEFPKLRRLWAAYHTTYVESDVVVRHRDGHPWKLHFPSLENLDIHCTQYICPLLEYAVLPPRMESIYIEMTSTSYLDIANVVLPATKRLTLCVTRARHGGPSGLPTINRILESARGSESMALLVEDEWLPVTPAIINCAALTHLEVLATTGVDDMLAFIQGLPKLAKLAFRNLDLSDIHADLSNPEADEDTAVAPLSTSLECLAIGHDMERHSPDAAVAVVEYVLLRVPTLAKLTVAQTPERQVTDFVGAYSLRHPHLSGIQLRFDGGSDPSITMWDVGA</sequence>
<reference evidence="1" key="1">
    <citation type="submission" date="2022-07" db="EMBL/GenBank/DDBJ databases">
        <title>Phylogenomic reconstructions and comparative analyses of Kickxellomycotina fungi.</title>
        <authorList>
            <person name="Reynolds N.K."/>
            <person name="Stajich J.E."/>
            <person name="Barry K."/>
            <person name="Grigoriev I.V."/>
            <person name="Crous P."/>
            <person name="Smith M.E."/>
        </authorList>
    </citation>
    <scope>NUCLEOTIDE SEQUENCE</scope>
    <source>
        <strain evidence="1">BCRC 34780</strain>
    </source>
</reference>
<accession>A0ACC1L787</accession>